<feature type="signal peptide" evidence="2">
    <location>
        <begin position="1"/>
        <end position="18"/>
    </location>
</feature>
<dbReference type="Gene3D" id="3.40.33.10">
    <property type="entry name" value="CAP"/>
    <property type="match status" value="1"/>
</dbReference>
<feature type="compositionally biased region" description="Pro residues" evidence="1">
    <location>
        <begin position="284"/>
        <end position="296"/>
    </location>
</feature>
<dbReference type="Pfam" id="PF00188">
    <property type="entry name" value="CAP"/>
    <property type="match status" value="1"/>
</dbReference>
<dbReference type="PaxDb" id="35128-Thaps7900"/>
<reference evidence="4 5" key="2">
    <citation type="journal article" date="2008" name="Nature">
        <title>The Phaeodactylum genome reveals the evolutionary history of diatom genomes.</title>
        <authorList>
            <person name="Bowler C."/>
            <person name="Allen A.E."/>
            <person name="Badger J.H."/>
            <person name="Grimwood J."/>
            <person name="Jabbari K."/>
            <person name="Kuo A."/>
            <person name="Maheswari U."/>
            <person name="Martens C."/>
            <person name="Maumus F."/>
            <person name="Otillar R.P."/>
            <person name="Rayko E."/>
            <person name="Salamov A."/>
            <person name="Vandepoele K."/>
            <person name="Beszteri B."/>
            <person name="Gruber A."/>
            <person name="Heijde M."/>
            <person name="Katinka M."/>
            <person name="Mock T."/>
            <person name="Valentin K."/>
            <person name="Verret F."/>
            <person name="Berges J.A."/>
            <person name="Brownlee C."/>
            <person name="Cadoret J.P."/>
            <person name="Chiovitti A."/>
            <person name="Choi C.J."/>
            <person name="Coesel S."/>
            <person name="De Martino A."/>
            <person name="Detter J.C."/>
            <person name="Durkin C."/>
            <person name="Falciatore A."/>
            <person name="Fournet J."/>
            <person name="Haruta M."/>
            <person name="Huysman M.J."/>
            <person name="Jenkins B.D."/>
            <person name="Jiroutova K."/>
            <person name="Jorgensen R.E."/>
            <person name="Joubert Y."/>
            <person name="Kaplan A."/>
            <person name="Kroger N."/>
            <person name="Kroth P.G."/>
            <person name="La Roche J."/>
            <person name="Lindquist E."/>
            <person name="Lommer M."/>
            <person name="Martin-Jezequel V."/>
            <person name="Lopez P.J."/>
            <person name="Lucas S."/>
            <person name="Mangogna M."/>
            <person name="McGinnis K."/>
            <person name="Medlin L.K."/>
            <person name="Montsant A."/>
            <person name="Oudot-Le Secq M.P."/>
            <person name="Napoli C."/>
            <person name="Obornik M."/>
            <person name="Parker M.S."/>
            <person name="Petit J.L."/>
            <person name="Porcel B.M."/>
            <person name="Poulsen N."/>
            <person name="Robison M."/>
            <person name="Rychlewski L."/>
            <person name="Rynearson T.A."/>
            <person name="Schmutz J."/>
            <person name="Shapiro H."/>
            <person name="Siaut M."/>
            <person name="Stanley M."/>
            <person name="Sussman M.R."/>
            <person name="Taylor A.R."/>
            <person name="Vardi A."/>
            <person name="von Dassow P."/>
            <person name="Vyverman W."/>
            <person name="Willis A."/>
            <person name="Wyrwicz L.S."/>
            <person name="Rokhsar D.S."/>
            <person name="Weissenbach J."/>
            <person name="Armbrust E.V."/>
            <person name="Green B.R."/>
            <person name="Van de Peer Y."/>
            <person name="Grigoriev I.V."/>
        </authorList>
    </citation>
    <scope>NUCLEOTIDE SEQUENCE [LARGE SCALE GENOMIC DNA]</scope>
    <source>
        <strain evidence="4 5">CCMP1335</strain>
    </source>
</reference>
<sequence length="599" mass="66137">MQFHQSVLLLVAPLVAAADRLGSTSSNFESVGEGRTFDAPLQPPVDRSRILEEISKNGSDWDMDHDSTLTSENGVNLFAQEVELDSVEEETKGRPITRKLRRIGAANVAKKESYRDTSIPLLESTSPEDQHERNLANCEGNQKYFKLDLTTDNYGFEQSWTLRKNGALLKKGPPSGTNYDDNTKYIGGFCLDPGTYVFTIKDKFADGLCCSTGQGSYSVYVDGERKGNSPNQTNAKWAQRDHTFTIDGPAEGKTIISNNGDNGDNNNNNDDSGNNNGIISTTPRPSPRPTPRPTPRPVTSTSASNSSINGGSSSSNSNSNRCRNVKITFKADKYGKETSVFFKSRSTGQNVMSSKNEVGAFQSKTLERCLPPGTYTLTIEDIDGLCCRNGNGFYKISVDGTDLAQGGYFIKSRSHTIKIGYDYMSEMSNRDKDWLSAHNSRRRTYHQNAGKTYRPLRWSTSLASDAKTWANSLLDDCDITGIKHEKNVNDGENLAKNKGTGKWGAMYPADNIVKRWVDNEATWPYPRNAHLTQVIWYATGYVGCGESVKTMGNNKTCRVQVCRYARPGNCAVKNGNWRAEAFKDDTKCGNLCPPEGCYA</sequence>
<feature type="chain" id="PRO_5002866373" description="SCP domain-containing protein" evidence="2">
    <location>
        <begin position="19"/>
        <end position="599"/>
    </location>
</feature>
<reference evidence="4 5" key="1">
    <citation type="journal article" date="2004" name="Science">
        <title>The genome of the diatom Thalassiosira pseudonana: ecology, evolution, and metabolism.</title>
        <authorList>
            <person name="Armbrust E.V."/>
            <person name="Berges J.A."/>
            <person name="Bowler C."/>
            <person name="Green B.R."/>
            <person name="Martinez D."/>
            <person name="Putnam N.H."/>
            <person name="Zhou S."/>
            <person name="Allen A.E."/>
            <person name="Apt K.E."/>
            <person name="Bechner M."/>
            <person name="Brzezinski M.A."/>
            <person name="Chaal B.K."/>
            <person name="Chiovitti A."/>
            <person name="Davis A.K."/>
            <person name="Demarest M.S."/>
            <person name="Detter J.C."/>
            <person name="Glavina T."/>
            <person name="Goodstein D."/>
            <person name="Hadi M.Z."/>
            <person name="Hellsten U."/>
            <person name="Hildebrand M."/>
            <person name="Jenkins B.D."/>
            <person name="Jurka J."/>
            <person name="Kapitonov V.V."/>
            <person name="Kroger N."/>
            <person name="Lau W.W."/>
            <person name="Lane T.W."/>
            <person name="Larimer F.W."/>
            <person name="Lippmeier J.C."/>
            <person name="Lucas S."/>
            <person name="Medina M."/>
            <person name="Montsant A."/>
            <person name="Obornik M."/>
            <person name="Parker M.S."/>
            <person name="Palenik B."/>
            <person name="Pazour G.J."/>
            <person name="Richardson P.M."/>
            <person name="Rynearson T.A."/>
            <person name="Saito M.A."/>
            <person name="Schwartz D.C."/>
            <person name="Thamatrakoln K."/>
            <person name="Valentin K."/>
            <person name="Vardi A."/>
            <person name="Wilkerson F.P."/>
            <person name="Rokhsar D.S."/>
        </authorList>
    </citation>
    <scope>NUCLEOTIDE SEQUENCE [LARGE SCALE GENOMIC DNA]</scope>
    <source>
        <strain evidence="4 5">CCMP1335</strain>
    </source>
</reference>
<evidence type="ECO:0000313" key="4">
    <source>
        <dbReference type="EMBL" id="EED90170.1"/>
    </source>
</evidence>
<proteinExistence type="predicted"/>
<dbReference type="HOGENOM" id="CLU_030930_0_0_1"/>
<dbReference type="EMBL" id="CM000645">
    <property type="protein sequence ID" value="EED90170.1"/>
    <property type="molecule type" value="Genomic_DNA"/>
</dbReference>
<keyword evidence="5" id="KW-1185">Reference proteome</keyword>
<evidence type="ECO:0000256" key="1">
    <source>
        <dbReference type="SAM" id="MobiDB-lite"/>
    </source>
</evidence>
<accession>B8C7U8</accession>
<feature type="compositionally biased region" description="Low complexity" evidence="1">
    <location>
        <begin position="297"/>
        <end position="320"/>
    </location>
</feature>
<dbReference type="InParanoid" id="B8C7U8"/>
<dbReference type="SUPFAM" id="SSF55797">
    <property type="entry name" value="PR-1-like"/>
    <property type="match status" value="1"/>
</dbReference>
<dbReference type="FunFam" id="3.40.33.10:FF:000029">
    <property type="entry name" value="Predicted protein"/>
    <property type="match status" value="1"/>
</dbReference>
<dbReference type="RefSeq" id="XP_002292195.1">
    <property type="nucleotide sequence ID" value="XM_002292159.1"/>
</dbReference>
<dbReference type="PRINTS" id="PR00837">
    <property type="entry name" value="V5TPXLIKE"/>
</dbReference>
<dbReference type="SMART" id="SM00198">
    <property type="entry name" value="SCP"/>
    <property type="match status" value="1"/>
</dbReference>
<dbReference type="KEGG" id="tps:THAPSDRAFT_7900"/>
<feature type="region of interest" description="Disordered" evidence="1">
    <location>
        <begin position="246"/>
        <end position="321"/>
    </location>
</feature>
<gene>
    <name evidence="4" type="ORF">THAPSDRAFT_7900</name>
</gene>
<dbReference type="GeneID" id="7443486"/>
<evidence type="ECO:0000313" key="5">
    <source>
        <dbReference type="Proteomes" id="UP000001449"/>
    </source>
</evidence>
<dbReference type="Proteomes" id="UP000001449">
    <property type="component" value="Chromosome 9"/>
</dbReference>
<evidence type="ECO:0000259" key="3">
    <source>
        <dbReference type="SMART" id="SM00198"/>
    </source>
</evidence>
<dbReference type="InterPro" id="IPR014044">
    <property type="entry name" value="CAP_dom"/>
</dbReference>
<dbReference type="GO" id="GO:0005615">
    <property type="term" value="C:extracellular space"/>
    <property type="evidence" value="ECO:0000318"/>
    <property type="project" value="GO_Central"/>
</dbReference>
<dbReference type="AlphaFoldDB" id="B8C7U8"/>
<feature type="compositionally biased region" description="Low complexity" evidence="1">
    <location>
        <begin position="255"/>
        <end position="283"/>
    </location>
</feature>
<keyword evidence="2" id="KW-0732">Signal</keyword>
<dbReference type="PANTHER" id="PTHR10334">
    <property type="entry name" value="CYSTEINE-RICH SECRETORY PROTEIN-RELATED"/>
    <property type="match status" value="1"/>
</dbReference>
<feature type="region of interest" description="Disordered" evidence="1">
    <location>
        <begin position="25"/>
        <end position="44"/>
    </location>
</feature>
<dbReference type="InterPro" id="IPR035940">
    <property type="entry name" value="CAP_sf"/>
</dbReference>
<feature type="domain" description="SCP" evidence="3">
    <location>
        <begin position="429"/>
        <end position="572"/>
    </location>
</feature>
<dbReference type="InterPro" id="IPR001283">
    <property type="entry name" value="CRISP-related"/>
</dbReference>
<evidence type="ECO:0000256" key="2">
    <source>
        <dbReference type="SAM" id="SignalP"/>
    </source>
</evidence>
<name>B8C7U8_THAPS</name>
<protein>
    <recommendedName>
        <fullName evidence="3">SCP domain-containing protein</fullName>
    </recommendedName>
</protein>
<organism evidence="4 5">
    <name type="scientific">Thalassiosira pseudonana</name>
    <name type="common">Marine diatom</name>
    <name type="synonym">Cyclotella nana</name>
    <dbReference type="NCBI Taxonomy" id="35128"/>
    <lineage>
        <taxon>Eukaryota</taxon>
        <taxon>Sar</taxon>
        <taxon>Stramenopiles</taxon>
        <taxon>Ochrophyta</taxon>
        <taxon>Bacillariophyta</taxon>
        <taxon>Coscinodiscophyceae</taxon>
        <taxon>Thalassiosirophycidae</taxon>
        <taxon>Thalassiosirales</taxon>
        <taxon>Thalassiosiraceae</taxon>
        <taxon>Thalassiosira</taxon>
    </lineage>
</organism>